<gene>
    <name evidence="2" type="primary">LOC100527107</name>
    <name evidence="1" type="ORF">GLYMA_18G286900</name>
</gene>
<name>K7MVB5_SOYBN</name>
<dbReference type="EnsemblPlants" id="KRH01594">
    <property type="protein sequence ID" value="KRH01594"/>
    <property type="gene ID" value="GLYMA_18G286900"/>
</dbReference>
<accession>K7MVB5</accession>
<dbReference type="AlphaFoldDB" id="K7MVB5"/>
<keyword evidence="3" id="KW-1185">Reference proteome</keyword>
<dbReference type="RefSeq" id="NP_001387964.1">
    <property type="nucleotide sequence ID" value="NM_001401035.1"/>
</dbReference>
<protein>
    <recommendedName>
        <fullName evidence="4">Rx N-terminal domain-containing protein</fullName>
    </recommendedName>
</protein>
<sequence>MVAEIVGQIREAAYEAEDIIDTYVADMIRRRKMNLLEKVVIEAMLDFNLSDAMLDFRLGLSCRGLKAKDFDATLLTIKNFEVLTLCKWTFEEFSFFTN</sequence>
<evidence type="ECO:0000313" key="3">
    <source>
        <dbReference type="Proteomes" id="UP000008827"/>
    </source>
</evidence>
<reference evidence="1" key="3">
    <citation type="submission" date="2018-07" db="EMBL/GenBank/DDBJ databases">
        <title>WGS assembly of Glycine max.</title>
        <authorList>
            <person name="Schmutz J."/>
            <person name="Cannon S."/>
            <person name="Schlueter J."/>
            <person name="Ma J."/>
            <person name="Mitros T."/>
            <person name="Nelson W."/>
            <person name="Hyten D."/>
            <person name="Song Q."/>
            <person name="Thelen J."/>
            <person name="Cheng J."/>
            <person name="Xu D."/>
            <person name="Hellsten U."/>
            <person name="May G."/>
            <person name="Yu Y."/>
            <person name="Sakurai T."/>
            <person name="Umezawa T."/>
            <person name="Bhattacharyya M."/>
            <person name="Sandhu D."/>
            <person name="Valliyodan B."/>
            <person name="Lindquist E."/>
            <person name="Peto M."/>
            <person name="Grant D."/>
            <person name="Shu S."/>
            <person name="Goodstein D."/>
            <person name="Barry K."/>
            <person name="Futrell-Griggs M."/>
            <person name="Abernathy B."/>
            <person name="Du J."/>
            <person name="Tian Z."/>
            <person name="Zhu L."/>
            <person name="Gill N."/>
            <person name="Joshi T."/>
            <person name="Libault M."/>
            <person name="Sethuraman A."/>
            <person name="Zhang X."/>
            <person name="Shinozaki K."/>
            <person name="Nguyen H."/>
            <person name="Wing R."/>
            <person name="Cregan P."/>
            <person name="Specht J."/>
            <person name="Grimwood J."/>
            <person name="Rokhsar D."/>
            <person name="Stacey G."/>
            <person name="Shoemaker R."/>
            <person name="Jackson S."/>
        </authorList>
    </citation>
    <scope>NUCLEOTIDE SEQUENCE</scope>
    <source>
        <tissue evidence="1">Callus</tissue>
    </source>
</reference>
<dbReference type="GeneID" id="100527107"/>
<reference evidence="2" key="2">
    <citation type="submission" date="2018-02" db="UniProtKB">
        <authorList>
            <consortium name="EnsemblPlants"/>
        </authorList>
    </citation>
    <scope>IDENTIFICATION</scope>
    <source>
        <strain evidence="2">Williams 82</strain>
    </source>
</reference>
<dbReference type="Gramene" id="KRH01594">
    <property type="protein sequence ID" value="KRH01594"/>
    <property type="gene ID" value="GLYMA_18G286900"/>
</dbReference>
<dbReference type="ExpressionAtlas" id="K7MVB5">
    <property type="expression patterns" value="baseline and differential"/>
</dbReference>
<organism evidence="2">
    <name type="scientific">Glycine max</name>
    <name type="common">Soybean</name>
    <name type="synonym">Glycine hispida</name>
    <dbReference type="NCBI Taxonomy" id="3847"/>
    <lineage>
        <taxon>Eukaryota</taxon>
        <taxon>Viridiplantae</taxon>
        <taxon>Streptophyta</taxon>
        <taxon>Embryophyta</taxon>
        <taxon>Tracheophyta</taxon>
        <taxon>Spermatophyta</taxon>
        <taxon>Magnoliopsida</taxon>
        <taxon>eudicotyledons</taxon>
        <taxon>Gunneridae</taxon>
        <taxon>Pentapetalae</taxon>
        <taxon>rosids</taxon>
        <taxon>fabids</taxon>
        <taxon>Fabales</taxon>
        <taxon>Fabaceae</taxon>
        <taxon>Papilionoideae</taxon>
        <taxon>50 kb inversion clade</taxon>
        <taxon>NPAAA clade</taxon>
        <taxon>indigoferoid/millettioid clade</taxon>
        <taxon>Phaseoleae</taxon>
        <taxon>Glycine</taxon>
        <taxon>Glycine subgen. Soja</taxon>
    </lineage>
</organism>
<dbReference type="STRING" id="3847.K7MVB5"/>
<dbReference type="OrthoDB" id="10567744at2759"/>
<dbReference type="HOGENOM" id="CLU_2337738_0_0_1"/>
<proteinExistence type="predicted"/>
<dbReference type="PaxDb" id="3847-GLYMA18G52381.1"/>
<evidence type="ECO:0000313" key="2">
    <source>
        <dbReference type="EnsemblPlants" id="KRH01594"/>
    </source>
</evidence>
<evidence type="ECO:0000313" key="1">
    <source>
        <dbReference type="EMBL" id="KRH01594.1"/>
    </source>
</evidence>
<dbReference type="EMBL" id="CM000851">
    <property type="protein sequence ID" value="KRH01594.1"/>
    <property type="molecule type" value="Genomic_DNA"/>
</dbReference>
<reference evidence="1 2" key="1">
    <citation type="journal article" date="2010" name="Nature">
        <title>Genome sequence of the palaeopolyploid soybean.</title>
        <authorList>
            <person name="Schmutz J."/>
            <person name="Cannon S.B."/>
            <person name="Schlueter J."/>
            <person name="Ma J."/>
            <person name="Mitros T."/>
            <person name="Nelson W."/>
            <person name="Hyten D.L."/>
            <person name="Song Q."/>
            <person name="Thelen J.J."/>
            <person name="Cheng J."/>
            <person name="Xu D."/>
            <person name="Hellsten U."/>
            <person name="May G.D."/>
            <person name="Yu Y."/>
            <person name="Sakurai T."/>
            <person name="Umezawa T."/>
            <person name="Bhattacharyya M.K."/>
            <person name="Sandhu D."/>
            <person name="Valliyodan B."/>
            <person name="Lindquist E."/>
            <person name="Peto M."/>
            <person name="Grant D."/>
            <person name="Shu S."/>
            <person name="Goodstein D."/>
            <person name="Barry K."/>
            <person name="Futrell-Griggs M."/>
            <person name="Abernathy B."/>
            <person name="Du J."/>
            <person name="Tian Z."/>
            <person name="Zhu L."/>
            <person name="Gill N."/>
            <person name="Joshi T."/>
            <person name="Libault M."/>
            <person name="Sethuraman A."/>
            <person name="Zhang X.-C."/>
            <person name="Shinozaki K."/>
            <person name="Nguyen H.T."/>
            <person name="Wing R.A."/>
            <person name="Cregan P."/>
            <person name="Specht J."/>
            <person name="Grimwood J."/>
            <person name="Rokhsar D."/>
            <person name="Stacey G."/>
            <person name="Shoemaker R.C."/>
            <person name="Jackson S.A."/>
        </authorList>
    </citation>
    <scope>NUCLEOTIDE SEQUENCE [LARGE SCALE GENOMIC DNA]</scope>
    <source>
        <strain evidence="2">cv. Williams 82</strain>
        <tissue evidence="1">Callus</tissue>
    </source>
</reference>
<evidence type="ECO:0008006" key="4">
    <source>
        <dbReference type="Google" id="ProtNLM"/>
    </source>
</evidence>
<dbReference type="Proteomes" id="UP000008827">
    <property type="component" value="Chromosome 18"/>
</dbReference>